<comment type="similarity">
    <text evidence="2 7">Belongs to the UDP-glycosyltransferase family.</text>
</comment>
<organism evidence="9">
    <name type="scientific">Populus davidiana</name>
    <dbReference type="NCBI Taxonomy" id="266767"/>
    <lineage>
        <taxon>Eukaryota</taxon>
        <taxon>Viridiplantae</taxon>
        <taxon>Streptophyta</taxon>
        <taxon>Embryophyta</taxon>
        <taxon>Tracheophyta</taxon>
        <taxon>Spermatophyta</taxon>
        <taxon>Magnoliopsida</taxon>
        <taxon>eudicotyledons</taxon>
        <taxon>Gunneridae</taxon>
        <taxon>Pentapetalae</taxon>
        <taxon>rosids</taxon>
        <taxon>fabids</taxon>
        <taxon>Malpighiales</taxon>
        <taxon>Salicaceae</taxon>
        <taxon>Saliceae</taxon>
        <taxon>Populus</taxon>
    </lineage>
</organism>
<dbReference type="UniPathway" id="UPA00009"/>
<sequence>MDQPVVPHVVFLPFPAQGHVKPMLMLAELLSQAGFEATFINSNHIQDRLEHSTDIATIYCRFPKFQFRSIPDGLPSDHPRSGSSISQLLLSNRDETRTEFRNLLVNIGQKNGRWEPPTCIIADGIMSFAIDIAEELTIPIITFRTFSACCTWTYLHLTKLIEEGEVPFQGDVDMDKTITCIPGLEGTLRCRDLPSICRRKEANDPILQFFIKETAAMPRASGLILNTFDRLEASMISKLGSFFSKIYTLGPLQGLFDTFAKSPSARTSSNGLLWKEDKGCITWLDSHPSRSVIYVSFGSLVGLFRDQLLEFWHGLVNSGKPFLWVIRSDSIMGEDGVSEVPLELILGEDGVGEVPLELKAATEERGCIVDWAPQEEVLAHPAIGGFLTHSGWNSTLESIFAGVPMICWPMLADQQVNSRCVSELWKIGFDMKDKCERALIEKLVRDLMESDEIVKSTDEFAGMARDSVKEGGSSYSNLQKLIEDIKSMSLAGKVSLSSVG</sequence>
<evidence type="ECO:0000256" key="6">
    <source>
        <dbReference type="ARBA" id="ARBA00051827"/>
    </source>
</evidence>
<dbReference type="PROSITE" id="PS00375">
    <property type="entry name" value="UDPGT"/>
    <property type="match status" value="1"/>
</dbReference>
<evidence type="ECO:0000313" key="9">
    <source>
        <dbReference type="EMBL" id="NUU84828.1"/>
    </source>
</evidence>
<keyword evidence="3 7" id="KW-0328">Glycosyltransferase</keyword>
<evidence type="ECO:0000256" key="1">
    <source>
        <dbReference type="ARBA" id="ARBA00004935"/>
    </source>
</evidence>
<dbReference type="GO" id="GO:0047213">
    <property type="term" value="F:anthocyanidin 3-O-glucosyltransferase activity"/>
    <property type="evidence" value="ECO:0007669"/>
    <property type="project" value="UniProtKB-EC"/>
</dbReference>
<dbReference type="GO" id="GO:0009718">
    <property type="term" value="P:anthocyanin-containing compound biosynthetic process"/>
    <property type="evidence" value="ECO:0007669"/>
    <property type="project" value="UniProtKB-UniPathway"/>
</dbReference>
<evidence type="ECO:0000256" key="7">
    <source>
        <dbReference type="RuleBase" id="RU003718"/>
    </source>
</evidence>
<dbReference type="InterPro" id="IPR002213">
    <property type="entry name" value="UDP_glucos_trans"/>
</dbReference>
<dbReference type="Gene3D" id="3.40.50.2000">
    <property type="entry name" value="Glycogen Phosphorylase B"/>
    <property type="match status" value="2"/>
</dbReference>
<dbReference type="InterPro" id="IPR035595">
    <property type="entry name" value="UDP_glycos_trans_CS"/>
</dbReference>
<dbReference type="GO" id="GO:0080043">
    <property type="term" value="F:quercetin 3-O-glucosyltransferase activity"/>
    <property type="evidence" value="ECO:0007669"/>
    <property type="project" value="TreeGrafter"/>
</dbReference>
<dbReference type="GO" id="GO:0102970">
    <property type="term" value="F:7-deoxyloganetic acid glucosyltransferase activity"/>
    <property type="evidence" value="ECO:0007669"/>
    <property type="project" value="UniProtKB-EC"/>
</dbReference>
<comment type="catalytic activity">
    <reaction evidence="5">
        <text>an anthocyanidin + UDP-alpha-D-glucose + H(+) = an anthocyanidin 3-O-beta-D-glucoside + UDP</text>
        <dbReference type="Rhea" id="RHEA:20093"/>
        <dbReference type="ChEBI" id="CHEBI:15378"/>
        <dbReference type="ChEBI" id="CHEBI:16307"/>
        <dbReference type="ChEBI" id="CHEBI:58223"/>
        <dbReference type="ChEBI" id="CHEBI:58885"/>
        <dbReference type="ChEBI" id="CHEBI:143576"/>
        <dbReference type="EC" id="2.4.1.115"/>
    </reaction>
</comment>
<dbReference type="AlphaFoldDB" id="A0A6M2EKK0"/>
<dbReference type="SUPFAM" id="SSF53756">
    <property type="entry name" value="UDP-Glycosyltransferase/glycogen phosphorylase"/>
    <property type="match status" value="1"/>
</dbReference>
<proteinExistence type="inferred from homology"/>
<evidence type="ECO:0000256" key="2">
    <source>
        <dbReference type="ARBA" id="ARBA00009995"/>
    </source>
</evidence>
<protein>
    <recommendedName>
        <fullName evidence="8">Glycosyltransferase</fullName>
        <ecNumber evidence="8">2.4.1.-</ecNumber>
    </recommendedName>
</protein>
<dbReference type="FunFam" id="3.40.50.2000:FF:000040">
    <property type="entry name" value="UDP-glycosyltransferase 76C1"/>
    <property type="match status" value="1"/>
</dbReference>
<dbReference type="EC" id="2.4.1.-" evidence="8"/>
<dbReference type="PANTHER" id="PTHR11926:SF1392">
    <property type="entry name" value="GLYCOSYLTRANSFERASE"/>
    <property type="match status" value="1"/>
</dbReference>
<dbReference type="GO" id="GO:0080044">
    <property type="term" value="F:quercetin 7-O-glucosyltransferase activity"/>
    <property type="evidence" value="ECO:0007669"/>
    <property type="project" value="TreeGrafter"/>
</dbReference>
<dbReference type="EMBL" id="GILB01004495">
    <property type="protein sequence ID" value="NUU84828.1"/>
    <property type="molecule type" value="Transcribed_RNA"/>
</dbReference>
<name>A0A6M2EKK0_9ROSI</name>
<accession>A0A6M2EKK0</accession>
<comment type="pathway">
    <text evidence="1">Pigment biosynthesis; anthocyanin biosynthesis.</text>
</comment>
<evidence type="ECO:0000256" key="8">
    <source>
        <dbReference type="RuleBase" id="RU362057"/>
    </source>
</evidence>
<evidence type="ECO:0000256" key="3">
    <source>
        <dbReference type="ARBA" id="ARBA00022676"/>
    </source>
</evidence>
<reference evidence="9" key="1">
    <citation type="submission" date="2020-03" db="EMBL/GenBank/DDBJ databases">
        <authorList>
            <person name="Zhang R."/>
        </authorList>
    </citation>
    <scope>NUCLEOTIDE SEQUENCE</scope>
</reference>
<dbReference type="CDD" id="cd03784">
    <property type="entry name" value="GT1_Gtf-like"/>
    <property type="match status" value="1"/>
</dbReference>
<comment type="catalytic activity">
    <reaction evidence="6">
        <text>7-deoxyloganetate + UDP-alpha-D-glucose = 7-deoxyloganate + UDP + H(+)</text>
        <dbReference type="Rhea" id="RHEA:39895"/>
        <dbReference type="ChEBI" id="CHEBI:15378"/>
        <dbReference type="ChEBI" id="CHEBI:58223"/>
        <dbReference type="ChEBI" id="CHEBI:58885"/>
        <dbReference type="ChEBI" id="CHEBI:76844"/>
        <dbReference type="ChEBI" id="CHEBI:76846"/>
        <dbReference type="EC" id="2.4.1.323"/>
    </reaction>
</comment>
<evidence type="ECO:0000256" key="4">
    <source>
        <dbReference type="ARBA" id="ARBA00022679"/>
    </source>
</evidence>
<dbReference type="FunFam" id="3.40.50.2000:FF:000065">
    <property type="entry name" value="Glycosyltransferase"/>
    <property type="match status" value="1"/>
</dbReference>
<keyword evidence="4 7" id="KW-0808">Transferase</keyword>
<dbReference type="PANTHER" id="PTHR11926">
    <property type="entry name" value="GLUCOSYL/GLUCURONOSYL TRANSFERASES"/>
    <property type="match status" value="1"/>
</dbReference>
<dbReference type="Pfam" id="PF00201">
    <property type="entry name" value="UDPGT"/>
    <property type="match status" value="1"/>
</dbReference>
<evidence type="ECO:0000256" key="5">
    <source>
        <dbReference type="ARBA" id="ARBA00047606"/>
    </source>
</evidence>